<accession>A0A8D8X7I7</accession>
<dbReference type="EMBL" id="HBUF01271292">
    <property type="protein sequence ID" value="CAG6685218.1"/>
    <property type="molecule type" value="Transcribed_RNA"/>
</dbReference>
<name>A0A8D8X7I7_9HEMI</name>
<dbReference type="AlphaFoldDB" id="A0A8D8X7I7"/>
<evidence type="ECO:0000313" key="1">
    <source>
        <dbReference type="EMBL" id="CAG6685218.1"/>
    </source>
</evidence>
<sequence length="111" mass="12765">MIEEDNNNSQHQHNTMIIEDMEVNEGGDIDELLEAKTKTEPKPFTISKMQDDETKTIIHNLIDDIQDSTQTKTVHNPIDDIISEDMRVIHPTKYSARRQEETTQTTLSSIV</sequence>
<protein>
    <submittedName>
        <fullName evidence="1">Uncharacterized protein</fullName>
    </submittedName>
</protein>
<proteinExistence type="predicted"/>
<reference evidence="1" key="1">
    <citation type="submission" date="2021-05" db="EMBL/GenBank/DDBJ databases">
        <authorList>
            <person name="Alioto T."/>
            <person name="Alioto T."/>
            <person name="Gomez Garrido J."/>
        </authorList>
    </citation>
    <scope>NUCLEOTIDE SEQUENCE</scope>
</reference>
<organism evidence="1">
    <name type="scientific">Cacopsylla melanoneura</name>
    <dbReference type="NCBI Taxonomy" id="428564"/>
    <lineage>
        <taxon>Eukaryota</taxon>
        <taxon>Metazoa</taxon>
        <taxon>Ecdysozoa</taxon>
        <taxon>Arthropoda</taxon>
        <taxon>Hexapoda</taxon>
        <taxon>Insecta</taxon>
        <taxon>Pterygota</taxon>
        <taxon>Neoptera</taxon>
        <taxon>Paraneoptera</taxon>
        <taxon>Hemiptera</taxon>
        <taxon>Sternorrhyncha</taxon>
        <taxon>Psylloidea</taxon>
        <taxon>Psyllidae</taxon>
        <taxon>Psyllinae</taxon>
        <taxon>Cacopsylla</taxon>
    </lineage>
</organism>